<dbReference type="PANTHER" id="PTHR46211">
    <property type="entry name" value="GLYCEROPHOSPHORYL DIESTER PHOSPHODIESTERASE"/>
    <property type="match status" value="1"/>
</dbReference>
<feature type="domain" description="GP-PDE" evidence="2">
    <location>
        <begin position="219"/>
        <end position="442"/>
    </location>
</feature>
<organism evidence="3 4">
    <name type="scientific">Ligilactobacillus ruminis</name>
    <dbReference type="NCBI Taxonomy" id="1623"/>
    <lineage>
        <taxon>Bacteria</taxon>
        <taxon>Bacillati</taxon>
        <taxon>Bacillota</taxon>
        <taxon>Bacilli</taxon>
        <taxon>Lactobacillales</taxon>
        <taxon>Lactobacillaceae</taxon>
        <taxon>Ligilactobacillus</taxon>
    </lineage>
</organism>
<feature type="transmembrane region" description="Helical" evidence="1">
    <location>
        <begin position="150"/>
        <end position="170"/>
    </location>
</feature>
<feature type="transmembrane region" description="Helical" evidence="1">
    <location>
        <begin position="191"/>
        <end position="208"/>
    </location>
</feature>
<gene>
    <name evidence="3" type="ORF">SAMN05216431_104111</name>
</gene>
<feature type="transmembrane region" description="Helical" evidence="1">
    <location>
        <begin position="93"/>
        <end position="112"/>
    </location>
</feature>
<dbReference type="InterPro" id="IPR030395">
    <property type="entry name" value="GP_PDE_dom"/>
</dbReference>
<evidence type="ECO:0000313" key="3">
    <source>
        <dbReference type="EMBL" id="SEM56024.1"/>
    </source>
</evidence>
<sequence>MVDLKILAVLFLGADIITMTSQGALFALLAVVITFDGIILQLNHQLNAKGWLRLFFLSPLRIIFLGPLFLHAMFQLSLSSQKQNVLFLYRHQIALGIFSSWLLWSLAAAIFLKRQKKLRPFLRALFISLIGGFLLILAESSVLMLVASKILAALFLALVWLYLLGANGWLIFSLVSPPKNAAVVKSIPKPWLLLCLSLALGVRTGFFYQQLQDGQPHKMLVIAHRGVNSAHDFPNHTTSLTTTAAKLHPSYSELDIRQTKDQHFVVSHDDFFKLKGQDVSLEKAALSQVIHPRRKLSLETYRIYLAKALQIKQPLLTEFKTNGNSQAMVDSFFKQFGSQVQKNRGMVHSIDYTAVRQTKKSAPHLKVGWVMPFTVFYPPKCRADFYSANITLLNRTFIKKAHQEHKEVYAWTVNSRFQTVYAYLLGCDGLITDHGSQVKKWLKLTPKEQLLGKFYLNLWLLH</sequence>
<dbReference type="Pfam" id="PF03009">
    <property type="entry name" value="GDPD"/>
    <property type="match status" value="1"/>
</dbReference>
<comment type="caution">
    <text evidence="3">The sequence shown here is derived from an EMBL/GenBank/DDBJ whole genome shotgun (WGS) entry which is preliminary data.</text>
</comment>
<dbReference type="EMBL" id="FOCC01000004">
    <property type="protein sequence ID" value="SEM56024.1"/>
    <property type="molecule type" value="Genomic_DNA"/>
</dbReference>
<name>A0ABY1AAS9_9LACO</name>
<accession>A0ABY1AAS9</accession>
<dbReference type="SUPFAM" id="SSF51695">
    <property type="entry name" value="PLC-like phosphodiesterases"/>
    <property type="match status" value="1"/>
</dbReference>
<feature type="transmembrane region" description="Helical" evidence="1">
    <location>
        <begin position="51"/>
        <end position="73"/>
    </location>
</feature>
<keyword evidence="1" id="KW-0472">Membrane</keyword>
<feature type="transmembrane region" description="Helical" evidence="1">
    <location>
        <begin position="6"/>
        <end position="39"/>
    </location>
</feature>
<evidence type="ECO:0000313" key="4">
    <source>
        <dbReference type="Proteomes" id="UP000182089"/>
    </source>
</evidence>
<keyword evidence="1" id="KW-1133">Transmembrane helix</keyword>
<evidence type="ECO:0000256" key="1">
    <source>
        <dbReference type="SAM" id="Phobius"/>
    </source>
</evidence>
<reference evidence="3 4" key="1">
    <citation type="submission" date="2016-10" db="EMBL/GenBank/DDBJ databases">
        <authorList>
            <person name="Varghese N."/>
            <person name="Submissions S."/>
        </authorList>
    </citation>
    <scope>NUCLEOTIDE SEQUENCE [LARGE SCALE GENOMIC DNA]</scope>
    <source>
        <strain evidence="3 4">WC1T17</strain>
    </source>
</reference>
<protein>
    <submittedName>
        <fullName evidence="3">Glycerophosphoryl diester phosphodiesterase</fullName>
    </submittedName>
</protein>
<dbReference type="Proteomes" id="UP000182089">
    <property type="component" value="Unassembled WGS sequence"/>
</dbReference>
<dbReference type="Gene3D" id="3.20.20.190">
    <property type="entry name" value="Phosphatidylinositol (PI) phosphodiesterase"/>
    <property type="match status" value="1"/>
</dbReference>
<dbReference type="PANTHER" id="PTHR46211:SF8">
    <property type="entry name" value="PHOSPHODIESTERASE"/>
    <property type="match status" value="1"/>
</dbReference>
<feature type="transmembrane region" description="Helical" evidence="1">
    <location>
        <begin position="124"/>
        <end position="144"/>
    </location>
</feature>
<dbReference type="PROSITE" id="PS51704">
    <property type="entry name" value="GP_PDE"/>
    <property type="match status" value="1"/>
</dbReference>
<proteinExistence type="predicted"/>
<keyword evidence="1" id="KW-0812">Transmembrane</keyword>
<dbReference type="InterPro" id="IPR017946">
    <property type="entry name" value="PLC-like_Pdiesterase_TIM-brl"/>
</dbReference>
<evidence type="ECO:0000259" key="2">
    <source>
        <dbReference type="PROSITE" id="PS51704"/>
    </source>
</evidence>